<dbReference type="PANTHER" id="PTHR42785">
    <property type="entry name" value="DNA TOPOISOMERASE, TYPE IA, CORE"/>
    <property type="match status" value="1"/>
</dbReference>
<feature type="domain" description="Toprim" evidence="9">
    <location>
        <begin position="3"/>
        <end position="113"/>
    </location>
</feature>
<comment type="similarity">
    <text evidence="2 8">Belongs to the type IA topoisomerase family.</text>
</comment>
<protein>
    <recommendedName>
        <fullName evidence="8">DNA topoisomerase 1</fullName>
        <ecNumber evidence="8">5.6.2.1</ecNumber>
    </recommendedName>
    <alternativeName>
        <fullName evidence="8">DNA topoisomerase I</fullName>
    </alternativeName>
</protein>
<dbReference type="Gene3D" id="2.70.20.10">
    <property type="entry name" value="Topoisomerase I, domain 3"/>
    <property type="match status" value="1"/>
</dbReference>
<dbReference type="HAMAP" id="MF_00952">
    <property type="entry name" value="Topoisom_1_prok"/>
    <property type="match status" value="1"/>
</dbReference>
<dbReference type="SMART" id="SM00436">
    <property type="entry name" value="TOP1Bc"/>
    <property type="match status" value="1"/>
</dbReference>
<dbReference type="InterPro" id="IPR013825">
    <property type="entry name" value="Topo_IA_cen_sub2"/>
</dbReference>
<dbReference type="SMART" id="SM00493">
    <property type="entry name" value="TOPRIM"/>
    <property type="match status" value="1"/>
</dbReference>
<feature type="site" description="Interaction with DNA" evidence="8">
    <location>
        <position position="473"/>
    </location>
</feature>
<dbReference type="InterPro" id="IPR023406">
    <property type="entry name" value="Topo_IA_AS"/>
</dbReference>
<dbReference type="OrthoDB" id="9804262at2"/>
<feature type="site" description="Interaction with DNA" evidence="8">
    <location>
        <position position="140"/>
    </location>
</feature>
<evidence type="ECO:0000256" key="4">
    <source>
        <dbReference type="ARBA" id="ARBA00022842"/>
    </source>
</evidence>
<comment type="caution">
    <text evidence="8">Lacks conserved residue(s) required for the propagation of feature annotation.</text>
</comment>
<dbReference type="InterPro" id="IPR013826">
    <property type="entry name" value="Topo_IA_cen_sub3"/>
</dbReference>
<dbReference type="PROSITE" id="PS00396">
    <property type="entry name" value="TOPO_IA_1"/>
    <property type="match status" value="1"/>
</dbReference>
<dbReference type="GO" id="GO:0003917">
    <property type="term" value="F:DNA topoisomerase type I (single strand cut, ATP-independent) activity"/>
    <property type="evidence" value="ECO:0007669"/>
    <property type="project" value="UniProtKB-UniRule"/>
</dbReference>
<dbReference type="EMBL" id="VORB01000005">
    <property type="protein sequence ID" value="TXC78855.1"/>
    <property type="molecule type" value="Genomic_DNA"/>
</dbReference>
<dbReference type="InterPro" id="IPR013824">
    <property type="entry name" value="Topo_IA_cen_sub1"/>
</dbReference>
<dbReference type="Proteomes" id="UP000321168">
    <property type="component" value="Unassembled WGS sequence"/>
</dbReference>
<feature type="site" description="Interaction with DNA" evidence="8">
    <location>
        <position position="286"/>
    </location>
</feature>
<dbReference type="Pfam" id="PF01751">
    <property type="entry name" value="Toprim"/>
    <property type="match status" value="1"/>
</dbReference>
<proteinExistence type="inferred from homology"/>
<dbReference type="GO" id="GO:0003677">
    <property type="term" value="F:DNA binding"/>
    <property type="evidence" value="ECO:0007669"/>
    <property type="project" value="UniProtKB-KW"/>
</dbReference>
<gene>
    <name evidence="8 11" type="primary">topA</name>
    <name evidence="11" type="ORF">FRX97_06485</name>
</gene>
<dbReference type="PANTHER" id="PTHR42785:SF1">
    <property type="entry name" value="DNA TOPOISOMERASE"/>
    <property type="match status" value="1"/>
</dbReference>
<dbReference type="InterPro" id="IPR028612">
    <property type="entry name" value="Topoisom_1_IA"/>
</dbReference>
<name>A0A5C6V5F6_9FLAO</name>
<dbReference type="AlphaFoldDB" id="A0A5C6V5F6"/>
<dbReference type="CDD" id="cd00186">
    <property type="entry name" value="TOP1Ac"/>
    <property type="match status" value="1"/>
</dbReference>
<dbReference type="SUPFAM" id="SSF56712">
    <property type="entry name" value="Prokaryotic type I DNA topoisomerase"/>
    <property type="match status" value="1"/>
</dbReference>
<dbReference type="InterPro" id="IPR023405">
    <property type="entry name" value="Topo_IA_core_domain"/>
</dbReference>
<dbReference type="RefSeq" id="WP_147014379.1">
    <property type="nucleotide sequence ID" value="NZ_VORB01000005.1"/>
</dbReference>
<keyword evidence="5 8" id="KW-0799">Topoisomerase</keyword>
<feature type="site" description="Interaction with DNA" evidence="8">
    <location>
        <position position="139"/>
    </location>
</feature>
<dbReference type="Gene3D" id="1.10.460.10">
    <property type="entry name" value="Topoisomerase I, domain 2"/>
    <property type="match status" value="1"/>
</dbReference>
<evidence type="ECO:0000256" key="6">
    <source>
        <dbReference type="ARBA" id="ARBA00023125"/>
    </source>
</evidence>
<feature type="region of interest" description="Interaction with DNA" evidence="8">
    <location>
        <begin position="163"/>
        <end position="168"/>
    </location>
</feature>
<dbReference type="Pfam" id="PF13368">
    <property type="entry name" value="Toprim_C_rpt"/>
    <property type="match status" value="3"/>
</dbReference>
<dbReference type="PRINTS" id="PR00417">
    <property type="entry name" value="PRTPISMRASEI"/>
</dbReference>
<evidence type="ECO:0000259" key="9">
    <source>
        <dbReference type="PROSITE" id="PS50880"/>
    </source>
</evidence>
<accession>A0A5C6V5F6</accession>
<dbReference type="InterPro" id="IPR034149">
    <property type="entry name" value="TOPRIM_TopoI"/>
</dbReference>
<evidence type="ECO:0000256" key="1">
    <source>
        <dbReference type="ARBA" id="ARBA00000213"/>
    </source>
</evidence>
<dbReference type="Pfam" id="PF01131">
    <property type="entry name" value="Topoisom_bac"/>
    <property type="match status" value="1"/>
</dbReference>
<dbReference type="InterPro" id="IPR003601">
    <property type="entry name" value="Topo_IA_2"/>
</dbReference>
<dbReference type="InterPro" id="IPR000380">
    <property type="entry name" value="Topo_IA"/>
</dbReference>
<feature type="domain" description="Topo IA-type catalytic" evidence="10">
    <location>
        <begin position="129"/>
        <end position="572"/>
    </location>
</feature>
<dbReference type="Gene3D" id="3.40.50.140">
    <property type="match status" value="1"/>
</dbReference>
<comment type="caution">
    <text evidence="11">The sequence shown here is derived from an EMBL/GenBank/DDBJ whole genome shotgun (WGS) entry which is preliminary data.</text>
</comment>
<dbReference type="NCBIfam" id="TIGR01051">
    <property type="entry name" value="topA_bact"/>
    <property type="match status" value="1"/>
</dbReference>
<dbReference type="InterPro" id="IPR025589">
    <property type="entry name" value="Toprim_C_rpt"/>
</dbReference>
<dbReference type="PROSITE" id="PS50880">
    <property type="entry name" value="TOPRIM"/>
    <property type="match status" value="1"/>
</dbReference>
<comment type="subunit">
    <text evidence="8">Monomer.</text>
</comment>
<feature type="active site" description="O-(5'-phospho-DNA)-tyrosine intermediate" evidence="8">
    <location>
        <position position="284"/>
    </location>
</feature>
<dbReference type="PROSITE" id="PS52039">
    <property type="entry name" value="TOPO_IA_2"/>
    <property type="match status" value="1"/>
</dbReference>
<dbReference type="InterPro" id="IPR006171">
    <property type="entry name" value="TOPRIM_dom"/>
</dbReference>
<comment type="catalytic activity">
    <reaction evidence="1 8">
        <text>ATP-independent breakage of single-stranded DNA, followed by passage and rejoining.</text>
        <dbReference type="EC" id="5.6.2.1"/>
    </reaction>
</comment>
<dbReference type="InterPro" id="IPR013497">
    <property type="entry name" value="Topo_IA_cen"/>
</dbReference>
<keyword evidence="3" id="KW-0479">Metal-binding</keyword>
<dbReference type="SMART" id="SM00437">
    <property type="entry name" value="TOP1Ac"/>
    <property type="match status" value="1"/>
</dbReference>
<dbReference type="InterPro" id="IPR005733">
    <property type="entry name" value="TopoI_bac-type"/>
</dbReference>
<comment type="function">
    <text evidence="8">Releases the supercoiling and torsional tension of DNA, which is introduced during the DNA replication and transcription, by transiently cleaving and rejoining one strand of the DNA duplex. Introduces a single-strand break via transesterification at a target site in duplex DNA. The scissile phosphodiester is attacked by the catalytic tyrosine of the enzyme, resulting in the formation of a DNA-(5'-phosphotyrosyl)-enzyme intermediate and the expulsion of a 3'-OH DNA strand. The free DNA strand then undergoes passage around the unbroken strand, thus removing DNA supercoils. Finally, in the religation step, the DNA 3'-OH attacks the covalent intermediate to expel the active-site tyrosine and restore the DNA phosphodiester backbone.</text>
</comment>
<dbReference type="InterPro" id="IPR003602">
    <property type="entry name" value="Topo_IA_DNA-bd_dom"/>
</dbReference>
<evidence type="ECO:0000256" key="5">
    <source>
        <dbReference type="ARBA" id="ARBA00023029"/>
    </source>
</evidence>
<evidence type="ECO:0000256" key="8">
    <source>
        <dbReference type="HAMAP-Rule" id="MF_00952"/>
    </source>
</evidence>
<feature type="site" description="Interaction with DNA" evidence="8">
    <location>
        <position position="33"/>
    </location>
</feature>
<dbReference type="GO" id="GO:0006265">
    <property type="term" value="P:DNA topological change"/>
    <property type="evidence" value="ECO:0007669"/>
    <property type="project" value="UniProtKB-UniRule"/>
</dbReference>
<dbReference type="Gene3D" id="1.10.290.10">
    <property type="entry name" value="Topoisomerase I, domain 4"/>
    <property type="match status" value="1"/>
</dbReference>
<organism evidence="11 12">
    <name type="scientific">Luteibaculum oceani</name>
    <dbReference type="NCBI Taxonomy" id="1294296"/>
    <lineage>
        <taxon>Bacteria</taxon>
        <taxon>Pseudomonadati</taxon>
        <taxon>Bacteroidota</taxon>
        <taxon>Flavobacteriia</taxon>
        <taxon>Flavobacteriales</taxon>
        <taxon>Luteibaculaceae</taxon>
        <taxon>Luteibaculum</taxon>
    </lineage>
</organism>
<keyword evidence="6 8" id="KW-0238">DNA-binding</keyword>
<keyword evidence="4" id="KW-0460">Magnesium</keyword>
<dbReference type="CDD" id="cd03363">
    <property type="entry name" value="TOPRIM_TopoIA_TopoI"/>
    <property type="match status" value="1"/>
</dbReference>
<feature type="site" description="Interaction with DNA" evidence="8">
    <location>
        <position position="155"/>
    </location>
</feature>
<sequence>MAKNLLIVESPAKAGTIEKYLGKDFVVKSSYGHIRDLEKKETGVKIEDGFEPVYVIDPDKKKLVTELKKLAKDAEMVWLATDEDREGEAISWHLAEALKLNPDKTKRITFNEITKPAVLRSLENPRTINNNLVDAQQARRVLDRLVGFELSPVLWKKVKPALSAGRVQSVAVRLIVEREREILDFKPETYFKVNGKFKNTKGELFKAEISDKLNSEAEVKEILEAVKGDHFSVKDLQVKPGKKTPAPPFTTSTLQQEASRKLSFSVSQTMGVAQKLYEAGYITYMRTDSVNLSETALNGARDAITSEFGNKYHKQRQYTSKSKGAQEAHEAIRPTDFTRAEISGDNQAQRLYELIWKRAIASQMSDAEIERTTVLLENNAINYDFRAKGEVIKFDGFLKVYIESTDDEPAEEAGILPSMTIGESIAYDVITGTQRFTHHPPRYSEARLVKKLEEQGIGRPSTYAPTISTVQKRGYVVKEERPGKERSYIQLELAGKEVARSQKTEITGAEKGKLFPTDIGMVVNDFLVENFEGILDYGFTAEVEDQFDRIASGEIQWKKMIEKFYGPFHETVENTLEHSERATGERHLGEDPKTGKEVIARIGRYGPMVQLGKTDEEEDKPQFASLRSDQSIATITLEDALELFKLPRVLGELEGKKVQANIGRFGPYVQWGSTFASLKASGLDPMEVDYDQAVELIQEKVKADKEKTINIFDGKPVIKVLKGRYGPYIAVGRKNFKIPKGFEPEELDRAQCEQIINEAPAKKTKTKKKK</sequence>
<reference evidence="11 12" key="1">
    <citation type="submission" date="2019-08" db="EMBL/GenBank/DDBJ databases">
        <title>Genome of Luteibaculum oceani JCM 18817.</title>
        <authorList>
            <person name="Bowman J.P."/>
        </authorList>
    </citation>
    <scope>NUCLEOTIDE SEQUENCE [LARGE SCALE GENOMIC DNA]</scope>
    <source>
        <strain evidence="11 12">JCM 18817</strain>
    </source>
</reference>
<evidence type="ECO:0000256" key="3">
    <source>
        <dbReference type="ARBA" id="ARBA00022723"/>
    </source>
</evidence>
<keyword evidence="7 8" id="KW-0413">Isomerase</keyword>
<evidence type="ECO:0000259" key="10">
    <source>
        <dbReference type="PROSITE" id="PS52039"/>
    </source>
</evidence>
<evidence type="ECO:0000256" key="7">
    <source>
        <dbReference type="ARBA" id="ARBA00023235"/>
    </source>
</evidence>
<feature type="site" description="Interaction with DNA" evidence="8">
    <location>
        <position position="143"/>
    </location>
</feature>
<evidence type="ECO:0000256" key="2">
    <source>
        <dbReference type="ARBA" id="ARBA00009446"/>
    </source>
</evidence>
<keyword evidence="12" id="KW-1185">Reference proteome</keyword>
<evidence type="ECO:0000313" key="12">
    <source>
        <dbReference type="Proteomes" id="UP000321168"/>
    </source>
</evidence>
<evidence type="ECO:0000313" key="11">
    <source>
        <dbReference type="EMBL" id="TXC78855.1"/>
    </source>
</evidence>
<dbReference type="GO" id="GO:0046872">
    <property type="term" value="F:metal ion binding"/>
    <property type="evidence" value="ECO:0007669"/>
    <property type="project" value="UniProtKB-KW"/>
</dbReference>
<dbReference type="EC" id="5.6.2.1" evidence="8"/>